<keyword evidence="2" id="KW-1185">Reference proteome</keyword>
<accession>A0A096AQA7</accession>
<evidence type="ECO:0000313" key="2">
    <source>
        <dbReference type="Proteomes" id="UP000029614"/>
    </source>
</evidence>
<dbReference type="Proteomes" id="UP000029614">
    <property type="component" value="Unassembled WGS sequence"/>
</dbReference>
<dbReference type="OrthoDB" id="1073941at2"/>
<gene>
    <name evidence="1" type="ORF">HMPREF9302_10985</name>
</gene>
<protein>
    <recommendedName>
        <fullName evidence="3">Virulence protein</fullName>
    </recommendedName>
</protein>
<name>A0A096AQA7_9BACT</name>
<reference evidence="1 2" key="1">
    <citation type="submission" date="2014-07" db="EMBL/GenBank/DDBJ databases">
        <authorList>
            <person name="McCorrison J."/>
            <person name="Sanka R."/>
            <person name="Torralba M."/>
            <person name="Gillis M."/>
            <person name="Haft D.H."/>
            <person name="Methe B."/>
            <person name="Sutton G."/>
            <person name="Nelson K.E."/>
        </authorList>
    </citation>
    <scope>NUCLEOTIDE SEQUENCE [LARGE SCALE GENOMIC DNA]</scope>
    <source>
        <strain evidence="1 2">DNF00058</strain>
    </source>
</reference>
<dbReference type="RefSeq" id="WP_008448406.1">
    <property type="nucleotide sequence ID" value="NZ_JRNU01000133.1"/>
</dbReference>
<dbReference type="AlphaFoldDB" id="A0A096AQA7"/>
<proteinExistence type="predicted"/>
<dbReference type="EMBL" id="JRNU01000133">
    <property type="protein sequence ID" value="KGF49268.1"/>
    <property type="molecule type" value="Genomic_DNA"/>
</dbReference>
<comment type="caution">
    <text evidence="1">The sequence shown here is derived from an EMBL/GenBank/DDBJ whole genome shotgun (WGS) entry which is preliminary data.</text>
</comment>
<sequence length="141" mass="15900">MNKEGRLQTGTDSRQSIARSYFEWGNGMQVVRRGTGEVAMTEGELARFFGVTWKKVSGSLRAITEESILSPDERNAGERKIVTDKEVRGYAPLYPLPTIIALSFQLDCVEAHLFRRYVCSELMRPRNSVIPIIIYGRGVNS</sequence>
<evidence type="ECO:0000313" key="1">
    <source>
        <dbReference type="EMBL" id="KGF49268.1"/>
    </source>
</evidence>
<organism evidence="1 2">
    <name type="scientific">Prevotella amnii DNF00058</name>
    <dbReference type="NCBI Taxonomy" id="1401066"/>
    <lineage>
        <taxon>Bacteria</taxon>
        <taxon>Pseudomonadati</taxon>
        <taxon>Bacteroidota</taxon>
        <taxon>Bacteroidia</taxon>
        <taxon>Bacteroidales</taxon>
        <taxon>Prevotellaceae</taxon>
        <taxon>Prevotella</taxon>
    </lineage>
</organism>
<evidence type="ECO:0008006" key="3">
    <source>
        <dbReference type="Google" id="ProtNLM"/>
    </source>
</evidence>